<dbReference type="OrthoDB" id="2442555at2759"/>
<reference evidence="1" key="1">
    <citation type="journal article" date="2020" name="Microb. Genom.">
        <title>Genetic diversity of clinical and environmental Mucorales isolates obtained from an investigation of mucormycosis cases among solid organ transplant recipients.</title>
        <authorList>
            <person name="Nguyen M.H."/>
            <person name="Kaul D."/>
            <person name="Muto C."/>
            <person name="Cheng S.J."/>
            <person name="Richter R.A."/>
            <person name="Bruno V.M."/>
            <person name="Liu G."/>
            <person name="Beyhan S."/>
            <person name="Sundermann A.J."/>
            <person name="Mounaud S."/>
            <person name="Pasculle A.W."/>
            <person name="Nierman W.C."/>
            <person name="Driscoll E."/>
            <person name="Cumbie R."/>
            <person name="Clancy C.J."/>
            <person name="Dupont C.L."/>
        </authorList>
    </citation>
    <scope>NUCLEOTIDE SEQUENCE</scope>
    <source>
        <strain evidence="1">GL11</strain>
    </source>
</reference>
<sequence>MDEISESDPMEIETVRGSYRSHNLEQIQELLDLVVEGGLSARKAGMMVGIVERTAQHYVKLYRDDEEKRLPGTRKPRIKCHMKLEPQHTDFLCTFYGENPEAVLWQARESLLQAFPEIKPISLSGHHKHPVQHASLTLKKLERVVTAKAAHNNLNLRKERVIEWKADKNMDWENRRVFIDEAGFNMHIRRNFGRSKQGTPAKTLLPSNRGITVTIICAICEKGCSFEEKKEERW</sequence>
<evidence type="ECO:0000313" key="2">
    <source>
        <dbReference type="Proteomes" id="UP000716291"/>
    </source>
</evidence>
<comment type="caution">
    <text evidence="1">The sequence shown here is derived from an EMBL/GenBank/DDBJ whole genome shotgun (WGS) entry which is preliminary data.</text>
</comment>
<proteinExistence type="predicted"/>
<dbReference type="EMBL" id="JAANQT010001358">
    <property type="protein sequence ID" value="KAG1305473.1"/>
    <property type="molecule type" value="Genomic_DNA"/>
</dbReference>
<name>A0A9P6X592_RHIOR</name>
<accession>A0A9P6X592</accession>
<keyword evidence="2" id="KW-1185">Reference proteome</keyword>
<organism evidence="1 2">
    <name type="scientific">Rhizopus oryzae</name>
    <name type="common">Mucormycosis agent</name>
    <name type="synonym">Rhizopus arrhizus var. delemar</name>
    <dbReference type="NCBI Taxonomy" id="64495"/>
    <lineage>
        <taxon>Eukaryota</taxon>
        <taxon>Fungi</taxon>
        <taxon>Fungi incertae sedis</taxon>
        <taxon>Mucoromycota</taxon>
        <taxon>Mucoromycotina</taxon>
        <taxon>Mucoromycetes</taxon>
        <taxon>Mucorales</taxon>
        <taxon>Mucorineae</taxon>
        <taxon>Rhizopodaceae</taxon>
        <taxon>Rhizopus</taxon>
    </lineage>
</organism>
<dbReference type="AlphaFoldDB" id="A0A9P6X592"/>
<dbReference type="Proteomes" id="UP000716291">
    <property type="component" value="Unassembled WGS sequence"/>
</dbReference>
<protein>
    <recommendedName>
        <fullName evidence="3">Tc1-like transposase DDE domain-containing protein</fullName>
    </recommendedName>
</protein>
<evidence type="ECO:0000313" key="1">
    <source>
        <dbReference type="EMBL" id="KAG1305473.1"/>
    </source>
</evidence>
<evidence type="ECO:0008006" key="3">
    <source>
        <dbReference type="Google" id="ProtNLM"/>
    </source>
</evidence>
<gene>
    <name evidence="1" type="ORF">G6F64_008350</name>
</gene>